<organism evidence="1 2">
    <name type="scientific">Chaenocephalus aceratus</name>
    <name type="common">Blackfin icefish</name>
    <name type="synonym">Chaenichthys aceratus</name>
    <dbReference type="NCBI Taxonomy" id="36190"/>
    <lineage>
        <taxon>Eukaryota</taxon>
        <taxon>Metazoa</taxon>
        <taxon>Chordata</taxon>
        <taxon>Craniata</taxon>
        <taxon>Vertebrata</taxon>
        <taxon>Euteleostomi</taxon>
        <taxon>Actinopterygii</taxon>
        <taxon>Neopterygii</taxon>
        <taxon>Teleostei</taxon>
        <taxon>Neoteleostei</taxon>
        <taxon>Acanthomorphata</taxon>
        <taxon>Eupercaria</taxon>
        <taxon>Perciformes</taxon>
        <taxon>Notothenioidei</taxon>
        <taxon>Channichthyidae</taxon>
        <taxon>Chaenocephalus</taxon>
    </lineage>
</organism>
<accession>A0ACB9W9Z3</accession>
<evidence type="ECO:0000313" key="1">
    <source>
        <dbReference type="EMBL" id="KAI4809830.1"/>
    </source>
</evidence>
<protein>
    <submittedName>
        <fullName evidence="1">Uncharacterized protein</fullName>
    </submittedName>
</protein>
<evidence type="ECO:0000313" key="2">
    <source>
        <dbReference type="Proteomes" id="UP001057452"/>
    </source>
</evidence>
<dbReference type="Proteomes" id="UP001057452">
    <property type="component" value="Chromosome 17"/>
</dbReference>
<name>A0ACB9W9Z3_CHAAC</name>
<comment type="caution">
    <text evidence="1">The sequence shown here is derived from an EMBL/GenBank/DDBJ whole genome shotgun (WGS) entry which is preliminary data.</text>
</comment>
<reference evidence="1" key="1">
    <citation type="submission" date="2022-05" db="EMBL/GenBank/DDBJ databases">
        <title>Chromosome-level genome of Chaenocephalus aceratus.</title>
        <authorList>
            <person name="Park H."/>
        </authorList>
    </citation>
    <scope>NUCLEOTIDE SEQUENCE</scope>
    <source>
        <strain evidence="1">KU_202001</strain>
    </source>
</reference>
<proteinExistence type="predicted"/>
<feature type="non-terminal residue" evidence="1">
    <location>
        <position position="1"/>
    </location>
</feature>
<dbReference type="EMBL" id="CM043801">
    <property type="protein sequence ID" value="KAI4809830.1"/>
    <property type="molecule type" value="Genomic_DNA"/>
</dbReference>
<feature type="non-terminal residue" evidence="1">
    <location>
        <position position="187"/>
    </location>
</feature>
<gene>
    <name evidence="1" type="ORF">KUCAC02_018690</name>
</gene>
<keyword evidence="2" id="KW-1185">Reference proteome</keyword>
<sequence length="187" mass="20550">RPDVCPALCGRPACMWWGSQASRSSGDAHTLTPDSRPSQSPAVISSRGTVPPCISAIRLQETVLSAGQRHDTALDMRCPQSPQSDRQCPVNAPSRRLQAADRGAAWELKHSVRSRRSACDSTFINEAAWSARSRHVKNLHAAASLCRQQHMLIYNPTCCIDWRQDADGVLPTAAPEWQLSVQPTQTR</sequence>